<gene>
    <name evidence="10" type="ORF">ACFPK8_07265</name>
</gene>
<evidence type="ECO:0000313" key="11">
    <source>
        <dbReference type="Proteomes" id="UP001595937"/>
    </source>
</evidence>
<keyword evidence="2" id="KW-1003">Cell membrane</keyword>
<sequence>MTGFLASIVEAYGELRVNKGRILLSLIGVAFSVFALTAVMGAGGMLGGALQQSMEKSGGRDTVLSIQSMGDMTYEMDEFGNENITSSGQQDEVTGPELDEFVFEQIDRLGIEHRTRRAYSDVRIQTTQGVQTSALNGVDPSYATMYRMQVERGRWISDSDQHRLAPALVVNQPLYETLGSPELGTEPVTLYGPTGAQEAAQAIIIGVLPPDASTDYAPQAYIATDGLAAVPGYDENAPAASEYLVWVPPEQADVVRSQLARALSGGGAGSFDVYPTSFGVEEMSIYKVFGYAIAGVAVVILLLGAMGLVNISLVTVRYRVREIGIRRSYGATGGRVFFGVLMESVVATVLAGVVGVGAAVALVKAPFVTDFFREQGLVDIPPFPVDAVVVGLLAATAVGVLAGALPALIATRIKVIDAIRS</sequence>
<dbReference type="InterPro" id="IPR025857">
    <property type="entry name" value="MacB_PCD"/>
</dbReference>
<dbReference type="InterPro" id="IPR003838">
    <property type="entry name" value="ABC3_permease_C"/>
</dbReference>
<dbReference type="GeneID" id="303297527"/>
<accession>A0ABW0FDR1</accession>
<organism evidence="10 11">
    <name type="scientific">Brachybacterium tyrofermentans</name>
    <dbReference type="NCBI Taxonomy" id="47848"/>
    <lineage>
        <taxon>Bacteria</taxon>
        <taxon>Bacillati</taxon>
        <taxon>Actinomycetota</taxon>
        <taxon>Actinomycetes</taxon>
        <taxon>Micrococcales</taxon>
        <taxon>Dermabacteraceae</taxon>
        <taxon>Brachybacterium</taxon>
    </lineage>
</organism>
<name>A0ABW0FDR1_9MICO</name>
<evidence type="ECO:0000313" key="10">
    <source>
        <dbReference type="EMBL" id="MFC5297308.1"/>
    </source>
</evidence>
<evidence type="ECO:0000256" key="2">
    <source>
        <dbReference type="ARBA" id="ARBA00022475"/>
    </source>
</evidence>
<comment type="subcellular location">
    <subcellularLocation>
        <location evidence="1">Cell membrane</location>
        <topology evidence="1">Multi-pass membrane protein</topology>
    </subcellularLocation>
</comment>
<feature type="domain" description="MacB-like periplasmic core" evidence="9">
    <location>
        <begin position="23"/>
        <end position="258"/>
    </location>
</feature>
<keyword evidence="5 7" id="KW-0472">Membrane</keyword>
<feature type="domain" description="ABC3 transporter permease C-terminal" evidence="8">
    <location>
        <begin position="296"/>
        <end position="413"/>
    </location>
</feature>
<evidence type="ECO:0000256" key="6">
    <source>
        <dbReference type="ARBA" id="ARBA00038076"/>
    </source>
</evidence>
<protein>
    <submittedName>
        <fullName evidence="10">ABC transporter permease</fullName>
    </submittedName>
</protein>
<dbReference type="EMBL" id="JBHSLN010000020">
    <property type="protein sequence ID" value="MFC5297308.1"/>
    <property type="molecule type" value="Genomic_DNA"/>
</dbReference>
<evidence type="ECO:0000256" key="3">
    <source>
        <dbReference type="ARBA" id="ARBA00022692"/>
    </source>
</evidence>
<dbReference type="Pfam" id="PF12704">
    <property type="entry name" value="MacB_PCD"/>
    <property type="match status" value="1"/>
</dbReference>
<evidence type="ECO:0000256" key="1">
    <source>
        <dbReference type="ARBA" id="ARBA00004651"/>
    </source>
</evidence>
<dbReference type="Proteomes" id="UP001595937">
    <property type="component" value="Unassembled WGS sequence"/>
</dbReference>
<evidence type="ECO:0000259" key="9">
    <source>
        <dbReference type="Pfam" id="PF12704"/>
    </source>
</evidence>
<feature type="transmembrane region" description="Helical" evidence="7">
    <location>
        <begin position="22"/>
        <end position="46"/>
    </location>
</feature>
<comment type="similarity">
    <text evidence="6">Belongs to the ABC-4 integral membrane protein family.</text>
</comment>
<keyword evidence="3 7" id="KW-0812">Transmembrane</keyword>
<reference evidence="11" key="1">
    <citation type="journal article" date="2019" name="Int. J. Syst. Evol. Microbiol.">
        <title>The Global Catalogue of Microorganisms (GCM) 10K type strain sequencing project: providing services to taxonomists for standard genome sequencing and annotation.</title>
        <authorList>
            <consortium name="The Broad Institute Genomics Platform"/>
            <consortium name="The Broad Institute Genome Sequencing Center for Infectious Disease"/>
            <person name="Wu L."/>
            <person name="Ma J."/>
        </authorList>
    </citation>
    <scope>NUCLEOTIDE SEQUENCE [LARGE SCALE GENOMIC DNA]</scope>
    <source>
        <strain evidence="11">CGMCC 1.16455</strain>
    </source>
</reference>
<dbReference type="RefSeq" id="WP_343924250.1">
    <property type="nucleotide sequence ID" value="NZ_BAAAIR010000038.1"/>
</dbReference>
<dbReference type="PANTHER" id="PTHR30572:SF4">
    <property type="entry name" value="ABC TRANSPORTER PERMEASE YTRF"/>
    <property type="match status" value="1"/>
</dbReference>
<evidence type="ECO:0000256" key="7">
    <source>
        <dbReference type="SAM" id="Phobius"/>
    </source>
</evidence>
<dbReference type="PANTHER" id="PTHR30572">
    <property type="entry name" value="MEMBRANE COMPONENT OF TRANSPORTER-RELATED"/>
    <property type="match status" value="1"/>
</dbReference>
<evidence type="ECO:0000256" key="4">
    <source>
        <dbReference type="ARBA" id="ARBA00022989"/>
    </source>
</evidence>
<feature type="transmembrane region" description="Helical" evidence="7">
    <location>
        <begin position="383"/>
        <end position="410"/>
    </location>
</feature>
<dbReference type="InterPro" id="IPR050250">
    <property type="entry name" value="Macrolide_Exporter_MacB"/>
</dbReference>
<feature type="transmembrane region" description="Helical" evidence="7">
    <location>
        <begin position="288"/>
        <end position="316"/>
    </location>
</feature>
<proteinExistence type="inferred from homology"/>
<feature type="transmembrane region" description="Helical" evidence="7">
    <location>
        <begin position="336"/>
        <end position="363"/>
    </location>
</feature>
<evidence type="ECO:0000259" key="8">
    <source>
        <dbReference type="Pfam" id="PF02687"/>
    </source>
</evidence>
<dbReference type="Pfam" id="PF02687">
    <property type="entry name" value="FtsX"/>
    <property type="match status" value="1"/>
</dbReference>
<evidence type="ECO:0000256" key="5">
    <source>
        <dbReference type="ARBA" id="ARBA00023136"/>
    </source>
</evidence>
<comment type="caution">
    <text evidence="10">The sequence shown here is derived from an EMBL/GenBank/DDBJ whole genome shotgun (WGS) entry which is preliminary data.</text>
</comment>
<keyword evidence="4 7" id="KW-1133">Transmembrane helix</keyword>
<keyword evidence="11" id="KW-1185">Reference proteome</keyword>